<dbReference type="OMA" id="WAPFVKT"/>
<dbReference type="InterPro" id="IPR036390">
    <property type="entry name" value="WH_DNA-bd_sf"/>
</dbReference>
<dbReference type="PaxDb" id="1435377-SUSAZ_06975"/>
<evidence type="ECO:0000313" key="5">
    <source>
        <dbReference type="EMBL" id="ALU30365.1"/>
    </source>
</evidence>
<dbReference type="GeneID" id="14551964"/>
<dbReference type="GO" id="GO:0006412">
    <property type="term" value="P:translation"/>
    <property type="evidence" value="ECO:0007669"/>
    <property type="project" value="UniProtKB-UniRule"/>
</dbReference>
<dbReference type="SUPFAM" id="SSF46785">
    <property type="entry name" value="Winged helix' DNA-binding domain"/>
    <property type="match status" value="1"/>
</dbReference>
<dbReference type="SMART" id="SM01413">
    <property type="entry name" value="Ribosomal_S19e"/>
    <property type="match status" value="1"/>
</dbReference>
<evidence type="ECO:0000256" key="2">
    <source>
        <dbReference type="ARBA" id="ARBA00022980"/>
    </source>
</evidence>
<name>A0A0U2NC28_9CREN</name>
<evidence type="ECO:0000313" key="6">
    <source>
        <dbReference type="EMBL" id="ALU31083.1"/>
    </source>
</evidence>
<dbReference type="InterPro" id="IPR036388">
    <property type="entry name" value="WH-like_DNA-bd_sf"/>
</dbReference>
<organism evidence="5 8">
    <name type="scientific">Sulfolobus acidocaldarius</name>
    <dbReference type="NCBI Taxonomy" id="2285"/>
    <lineage>
        <taxon>Archaea</taxon>
        <taxon>Thermoproteota</taxon>
        <taxon>Thermoprotei</taxon>
        <taxon>Sulfolobales</taxon>
        <taxon>Sulfolobaceae</taxon>
        <taxon>Sulfolobus</taxon>
    </lineage>
</organism>
<reference evidence="7 8" key="1">
    <citation type="submission" date="2015-12" db="EMBL/GenBank/DDBJ databases">
        <title>A stable core within a dynamic pangenome in Sulfolobus acidocaldarius.</title>
        <authorList>
            <person name="Anderson R."/>
            <person name="Kouris A."/>
            <person name="Seward C."/>
            <person name="Campbell K."/>
            <person name="Whitaker R."/>
        </authorList>
    </citation>
    <scope>NUCLEOTIDE SEQUENCE [LARGE SCALE GENOMIC DNA]</scope>
    <source>
        <strain evidence="5 8">GG12-C01-09</strain>
        <strain evidence="6 7">NG05B_CO5_07</strain>
    </source>
</reference>
<accession>A0A0U2NC28</accession>
<evidence type="ECO:0000313" key="7">
    <source>
        <dbReference type="Proteomes" id="UP000060043"/>
    </source>
</evidence>
<comment type="function">
    <text evidence="4">May be involved in maturation of the 30S ribosomal subunit.</text>
</comment>
<keyword evidence="3 4" id="KW-0687">Ribonucleoprotein</keyword>
<sequence length="154" mass="18011">MITVQMVPADILIPKLAEYLKNNVKELNPPNWVYFAKTASFKERVPDDIENWWYIRAASLLRHLYIYKEPIGLQKTRKLYSGSKRRGTKPPRSVKAPTHSIRTILQQLEKAGLVTKTRRGRILSPKGRSLLDKLAYEMFKELAEKKQDLKKYLQ</sequence>
<gene>
    <name evidence="4" type="primary">rps19e</name>
    <name evidence="5" type="ORF">ATY89_10695</name>
    <name evidence="6" type="ORF">ATZ20_02250</name>
</gene>
<dbReference type="InterPro" id="IPR001266">
    <property type="entry name" value="Ribosomal_eS19"/>
</dbReference>
<dbReference type="InterPro" id="IPR027548">
    <property type="entry name" value="Ribosomal_eS19_archaeal"/>
</dbReference>
<dbReference type="EMBL" id="CP013695">
    <property type="protein sequence ID" value="ALU31083.1"/>
    <property type="molecule type" value="Genomic_DNA"/>
</dbReference>
<proteinExistence type="inferred from homology"/>
<dbReference type="OrthoDB" id="371836at2157"/>
<dbReference type="Proteomes" id="UP000060043">
    <property type="component" value="Chromosome"/>
</dbReference>
<dbReference type="NCBIfam" id="NF006811">
    <property type="entry name" value="PRK09333.1"/>
    <property type="match status" value="1"/>
</dbReference>
<dbReference type="Pfam" id="PF01090">
    <property type="entry name" value="Ribosomal_S19e"/>
    <property type="match status" value="1"/>
</dbReference>
<evidence type="ECO:0000256" key="3">
    <source>
        <dbReference type="ARBA" id="ARBA00023274"/>
    </source>
</evidence>
<dbReference type="Proteomes" id="UP000065473">
    <property type="component" value="Chromosome"/>
</dbReference>
<evidence type="ECO:0000256" key="4">
    <source>
        <dbReference type="HAMAP-Rule" id="MF_01474"/>
    </source>
</evidence>
<dbReference type="STRING" id="1435377.SUSAZ_06975"/>
<dbReference type="SMR" id="A0A0U2NC28"/>
<dbReference type="AlphaFoldDB" id="A0A0U2NC28"/>
<dbReference type="PANTHER" id="PTHR11710">
    <property type="entry name" value="40S RIBOSOMAL PROTEIN S19"/>
    <property type="match status" value="1"/>
</dbReference>
<comment type="subunit">
    <text evidence="4">Part of the 30S ribosomal subunit.</text>
</comment>
<dbReference type="GO" id="GO:0000028">
    <property type="term" value="P:ribosomal small subunit assembly"/>
    <property type="evidence" value="ECO:0007669"/>
    <property type="project" value="TreeGrafter"/>
</dbReference>
<dbReference type="EMBL" id="CP013694">
    <property type="protein sequence ID" value="ALU30365.1"/>
    <property type="molecule type" value="Genomic_DNA"/>
</dbReference>
<evidence type="ECO:0000313" key="8">
    <source>
        <dbReference type="Proteomes" id="UP000065473"/>
    </source>
</evidence>
<dbReference type="Gene3D" id="1.10.10.10">
    <property type="entry name" value="Winged helix-like DNA-binding domain superfamily/Winged helix DNA-binding domain"/>
    <property type="match status" value="1"/>
</dbReference>
<dbReference type="GO" id="GO:0022627">
    <property type="term" value="C:cytosolic small ribosomal subunit"/>
    <property type="evidence" value="ECO:0007669"/>
    <property type="project" value="TreeGrafter"/>
</dbReference>
<dbReference type="HAMAP" id="MF_01474">
    <property type="entry name" value="Ribosomal_eS19"/>
    <property type="match status" value="1"/>
</dbReference>
<evidence type="ECO:0000256" key="1">
    <source>
        <dbReference type="ARBA" id="ARBA00010014"/>
    </source>
</evidence>
<dbReference type="PANTHER" id="PTHR11710:SF0">
    <property type="entry name" value="40S RIBOSOMAL PROTEIN S19"/>
    <property type="match status" value="1"/>
</dbReference>
<dbReference type="RefSeq" id="WP_011278292.1">
    <property type="nucleotide sequence ID" value="NZ_BHWZ01000003.1"/>
</dbReference>
<comment type="similarity">
    <text evidence="1 4">Belongs to the eukaryotic ribosomal protein eS19 family.</text>
</comment>
<dbReference type="GO" id="GO:0003735">
    <property type="term" value="F:structural constituent of ribosome"/>
    <property type="evidence" value="ECO:0007669"/>
    <property type="project" value="InterPro"/>
</dbReference>
<dbReference type="GO" id="GO:0003723">
    <property type="term" value="F:RNA binding"/>
    <property type="evidence" value="ECO:0007669"/>
    <property type="project" value="TreeGrafter"/>
</dbReference>
<keyword evidence="2 4" id="KW-0689">Ribosomal protein</keyword>
<protein>
    <recommendedName>
        <fullName evidence="4">Small ribosomal subunit protein eS19</fullName>
    </recommendedName>
</protein>